<proteinExistence type="predicted"/>
<comment type="caution">
    <text evidence="2">The sequence shown here is derived from an EMBL/GenBank/DDBJ whole genome shotgun (WGS) entry which is preliminary data.</text>
</comment>
<feature type="compositionally biased region" description="Basic and acidic residues" evidence="1">
    <location>
        <begin position="9"/>
        <end position="18"/>
    </location>
</feature>
<evidence type="ECO:0000256" key="1">
    <source>
        <dbReference type="SAM" id="MobiDB-lite"/>
    </source>
</evidence>
<sequence length="211" mass="23332">MAKQLKTNAMDKKGKGISDAEVISPSTNEAPLEDAISIANAGSSLAQKEQRKYQAIARVQGELIADSQELFIVTYGDGTQFPVAGIRPGKLSLKLVALLPEERKGLFSFWPRDDDGIVIASFCQPENYIQQVFGPRLDEMLLSGKIKSCHSDKFVVHIKRNKDRGRGSRWFKGMSITVSSTPPSTLQSGQWVDLKLQRNGSQWVLPDSSEH</sequence>
<dbReference type="Proteomes" id="UP000050465">
    <property type="component" value="Unassembled WGS sequence"/>
</dbReference>
<reference evidence="2 3" key="1">
    <citation type="submission" date="2015-09" db="EMBL/GenBank/DDBJ databases">
        <title>Identification and resolution of microdiversity through metagenomic sequencing of parallel consortia.</title>
        <authorList>
            <person name="Nelson W.C."/>
            <person name="Romine M.F."/>
            <person name="Lindemann S.R."/>
        </authorList>
    </citation>
    <scope>NUCLEOTIDE SEQUENCE [LARGE SCALE GENOMIC DNA]</scope>
    <source>
        <strain evidence="2">Ana</strain>
    </source>
</reference>
<dbReference type="STRING" id="1666911.HLUCCA11_22690"/>
<name>A0A0P8D757_9CYAN</name>
<accession>A0A0P8D757</accession>
<evidence type="ECO:0000313" key="3">
    <source>
        <dbReference type="Proteomes" id="UP000050465"/>
    </source>
</evidence>
<dbReference type="EMBL" id="LJZR01000076">
    <property type="protein sequence ID" value="KPQ31935.1"/>
    <property type="molecule type" value="Genomic_DNA"/>
</dbReference>
<gene>
    <name evidence="2" type="ORF">HLUCCA11_22690</name>
</gene>
<dbReference type="AlphaFoldDB" id="A0A0P8D757"/>
<evidence type="ECO:0000313" key="2">
    <source>
        <dbReference type="EMBL" id="KPQ31935.1"/>
    </source>
</evidence>
<organism evidence="2 3">
    <name type="scientific">Phormidesmis priestleyi Ana</name>
    <dbReference type="NCBI Taxonomy" id="1666911"/>
    <lineage>
        <taxon>Bacteria</taxon>
        <taxon>Bacillati</taxon>
        <taxon>Cyanobacteriota</taxon>
        <taxon>Cyanophyceae</taxon>
        <taxon>Leptolyngbyales</taxon>
        <taxon>Leptolyngbyaceae</taxon>
        <taxon>Phormidesmis</taxon>
    </lineage>
</organism>
<protein>
    <submittedName>
        <fullName evidence="2">Uncharacterized protein</fullName>
    </submittedName>
</protein>
<feature type="region of interest" description="Disordered" evidence="1">
    <location>
        <begin position="1"/>
        <end position="23"/>
    </location>
</feature>